<dbReference type="Proteomes" id="UP000178082">
    <property type="component" value="Unassembled WGS sequence"/>
</dbReference>
<feature type="transmembrane region" description="Helical" evidence="5">
    <location>
        <begin position="131"/>
        <end position="157"/>
    </location>
</feature>
<evidence type="ECO:0000256" key="1">
    <source>
        <dbReference type="ARBA" id="ARBA00004141"/>
    </source>
</evidence>
<evidence type="ECO:0000313" key="6">
    <source>
        <dbReference type="EMBL" id="OGL52624.1"/>
    </source>
</evidence>
<accession>A0A1F7SHB8</accession>
<evidence type="ECO:0008006" key="8">
    <source>
        <dbReference type="Google" id="ProtNLM"/>
    </source>
</evidence>
<evidence type="ECO:0000256" key="4">
    <source>
        <dbReference type="ARBA" id="ARBA00023136"/>
    </source>
</evidence>
<reference evidence="6 7" key="1">
    <citation type="journal article" date="2016" name="Nat. Commun.">
        <title>Thousands of microbial genomes shed light on interconnected biogeochemical processes in an aquifer system.</title>
        <authorList>
            <person name="Anantharaman K."/>
            <person name="Brown C.T."/>
            <person name="Hug L.A."/>
            <person name="Sharon I."/>
            <person name="Castelle C.J."/>
            <person name="Probst A.J."/>
            <person name="Thomas B.C."/>
            <person name="Singh A."/>
            <person name="Wilkins M.J."/>
            <person name="Karaoz U."/>
            <person name="Brodie E.L."/>
            <person name="Williams K.H."/>
            <person name="Hubbard S.S."/>
            <person name="Banfield J.F."/>
        </authorList>
    </citation>
    <scope>NUCLEOTIDE SEQUENCE [LARGE SCALE GENOMIC DNA]</scope>
</reference>
<evidence type="ECO:0000256" key="5">
    <source>
        <dbReference type="SAM" id="Phobius"/>
    </source>
</evidence>
<keyword evidence="2 5" id="KW-0812">Transmembrane</keyword>
<dbReference type="InterPro" id="IPR003689">
    <property type="entry name" value="ZIP"/>
</dbReference>
<dbReference type="PANTHER" id="PTHR11040">
    <property type="entry name" value="ZINC/IRON TRANSPORTER"/>
    <property type="match status" value="1"/>
</dbReference>
<protein>
    <recommendedName>
        <fullName evidence="8">Zinc permease</fullName>
    </recommendedName>
</protein>
<comment type="subcellular location">
    <subcellularLocation>
        <location evidence="1">Membrane</location>
        <topology evidence="1">Multi-pass membrane protein</topology>
    </subcellularLocation>
</comment>
<keyword evidence="4 5" id="KW-0472">Membrane</keyword>
<dbReference type="Pfam" id="PF02535">
    <property type="entry name" value="Zip"/>
    <property type="match status" value="1"/>
</dbReference>
<feature type="transmembrane region" description="Helical" evidence="5">
    <location>
        <begin position="62"/>
        <end position="80"/>
    </location>
</feature>
<dbReference type="GO" id="GO:0016020">
    <property type="term" value="C:membrane"/>
    <property type="evidence" value="ECO:0007669"/>
    <property type="project" value="UniProtKB-SubCell"/>
</dbReference>
<comment type="caution">
    <text evidence="6">The sequence shown here is derived from an EMBL/GenBank/DDBJ whole genome shotgun (WGS) entry which is preliminary data.</text>
</comment>
<feature type="transmembrane region" description="Helical" evidence="5">
    <location>
        <begin position="226"/>
        <end position="243"/>
    </location>
</feature>
<feature type="transmembrane region" description="Helical" evidence="5">
    <location>
        <begin position="6"/>
        <end position="27"/>
    </location>
</feature>
<dbReference type="AlphaFoldDB" id="A0A1F7SHB8"/>
<keyword evidence="3 5" id="KW-1133">Transmembrane helix</keyword>
<feature type="transmembrane region" description="Helical" evidence="5">
    <location>
        <begin position="193"/>
        <end position="214"/>
    </location>
</feature>
<dbReference type="STRING" id="1817883.A3G31_11725"/>
<name>A0A1F7SHB8_9BACT</name>
<sequence>MDMKLTIFFYSLLAGIGGIIGMSILIISEKWARKNSIKLISLSVGIFLGLIFLHFLPEAIALNHNALWFTLGGFLLFYLLESVMLVHSHTDEEETGKRHHSFGTLAVIGLSLHSAFDGLSIGVGFEVSDGLGYLATFGVLAHKIPDGIAIASILFFAKELRKTVINYSILISLITPIATLFTILWVKNVSIETVGALLAFSSGFFTYIAASDLIPQTHRERSFQNFLYIIIGIGIMFLAKGLFDGKIIQKFLG</sequence>
<dbReference type="EMBL" id="MGDI01000031">
    <property type="protein sequence ID" value="OGL52624.1"/>
    <property type="molecule type" value="Genomic_DNA"/>
</dbReference>
<organism evidence="6 7">
    <name type="scientific">Candidatus Schekmanbacteria bacterium RIFCSPLOWO2_12_FULL_38_15</name>
    <dbReference type="NCBI Taxonomy" id="1817883"/>
    <lineage>
        <taxon>Bacteria</taxon>
        <taxon>Candidatus Schekmaniibacteriota</taxon>
    </lineage>
</organism>
<evidence type="ECO:0000313" key="7">
    <source>
        <dbReference type="Proteomes" id="UP000178082"/>
    </source>
</evidence>
<dbReference type="GO" id="GO:0005385">
    <property type="term" value="F:zinc ion transmembrane transporter activity"/>
    <property type="evidence" value="ECO:0007669"/>
    <property type="project" value="TreeGrafter"/>
</dbReference>
<evidence type="ECO:0000256" key="2">
    <source>
        <dbReference type="ARBA" id="ARBA00022692"/>
    </source>
</evidence>
<dbReference type="PANTHER" id="PTHR11040:SF44">
    <property type="entry name" value="PROTEIN ZNTC-RELATED"/>
    <property type="match status" value="1"/>
</dbReference>
<feature type="transmembrane region" description="Helical" evidence="5">
    <location>
        <begin position="101"/>
        <end position="125"/>
    </location>
</feature>
<gene>
    <name evidence="6" type="ORF">A3G31_11725</name>
</gene>
<proteinExistence type="predicted"/>
<feature type="transmembrane region" description="Helical" evidence="5">
    <location>
        <begin position="39"/>
        <end position="56"/>
    </location>
</feature>
<evidence type="ECO:0000256" key="3">
    <source>
        <dbReference type="ARBA" id="ARBA00022989"/>
    </source>
</evidence>
<feature type="transmembrane region" description="Helical" evidence="5">
    <location>
        <begin position="164"/>
        <end position="187"/>
    </location>
</feature>